<organism evidence="1 2">
    <name type="scientific">Araneus ventricosus</name>
    <name type="common">Orbweaver spider</name>
    <name type="synonym">Epeira ventricosa</name>
    <dbReference type="NCBI Taxonomy" id="182803"/>
    <lineage>
        <taxon>Eukaryota</taxon>
        <taxon>Metazoa</taxon>
        <taxon>Ecdysozoa</taxon>
        <taxon>Arthropoda</taxon>
        <taxon>Chelicerata</taxon>
        <taxon>Arachnida</taxon>
        <taxon>Araneae</taxon>
        <taxon>Araneomorphae</taxon>
        <taxon>Entelegynae</taxon>
        <taxon>Araneoidea</taxon>
        <taxon>Araneidae</taxon>
        <taxon>Araneus</taxon>
    </lineage>
</organism>
<reference evidence="1 2" key="1">
    <citation type="journal article" date="2019" name="Sci. Rep.">
        <title>Orb-weaving spider Araneus ventricosus genome elucidates the spidroin gene catalogue.</title>
        <authorList>
            <person name="Kono N."/>
            <person name="Nakamura H."/>
            <person name="Ohtoshi R."/>
            <person name="Moran D.A.P."/>
            <person name="Shinohara A."/>
            <person name="Yoshida Y."/>
            <person name="Fujiwara M."/>
            <person name="Mori M."/>
            <person name="Tomita M."/>
            <person name="Arakawa K."/>
        </authorList>
    </citation>
    <scope>NUCLEOTIDE SEQUENCE [LARGE SCALE GENOMIC DNA]</scope>
</reference>
<evidence type="ECO:0000313" key="2">
    <source>
        <dbReference type="Proteomes" id="UP000499080"/>
    </source>
</evidence>
<sequence length="131" mass="14869">MSSQTKSSQLKFDEQASCLHAKDKSWFKVGAVFFKSPGAEGHHEYVDEKSPDKLQGHTNWMAFSHYVSFSSQRAPCSGIGIRAWNPSIPKPAFLPVHRCPNCSCKFHDIHRPLSSTLAFRRLLKPRRILQS</sequence>
<evidence type="ECO:0000313" key="1">
    <source>
        <dbReference type="EMBL" id="GBM35722.1"/>
    </source>
</evidence>
<protein>
    <submittedName>
        <fullName evidence="1">Uncharacterized protein</fullName>
    </submittedName>
</protein>
<accession>A0A4Y2F2E8</accession>
<dbReference type="AlphaFoldDB" id="A0A4Y2F2E8"/>
<proteinExistence type="predicted"/>
<gene>
    <name evidence="1" type="ORF">AVEN_58405_1</name>
</gene>
<dbReference type="Proteomes" id="UP000499080">
    <property type="component" value="Unassembled WGS sequence"/>
</dbReference>
<keyword evidence="2" id="KW-1185">Reference proteome</keyword>
<comment type="caution">
    <text evidence="1">The sequence shown here is derived from an EMBL/GenBank/DDBJ whole genome shotgun (WGS) entry which is preliminary data.</text>
</comment>
<dbReference type="EMBL" id="BGPR01000792">
    <property type="protein sequence ID" value="GBM35722.1"/>
    <property type="molecule type" value="Genomic_DNA"/>
</dbReference>
<name>A0A4Y2F2E8_ARAVE</name>